<dbReference type="RefSeq" id="WP_093029237.1">
    <property type="nucleotide sequence ID" value="NZ_FMZV01000004.1"/>
</dbReference>
<dbReference type="OrthoDB" id="7689766at2"/>
<sequence>MNRTALLLATATLIGLSVPADALTTRIGARVLDVDGVVFEVVPRGRQRTGDFWCAASEYARRALGAGWNDRIYIARGRGPSVTTGRKTAVQFTMSPQAAGITPLENDLTSIRVGLKVGDNMSVNQANGYCDPTPVWF</sequence>
<dbReference type="Proteomes" id="UP000199628">
    <property type="component" value="Unassembled WGS sequence"/>
</dbReference>
<gene>
    <name evidence="2" type="ORF">SAMN04488239_10482</name>
</gene>
<dbReference type="EMBL" id="FMZV01000004">
    <property type="protein sequence ID" value="SDC89920.1"/>
    <property type="molecule type" value="Genomic_DNA"/>
</dbReference>
<evidence type="ECO:0000313" key="2">
    <source>
        <dbReference type="EMBL" id="SDC89920.1"/>
    </source>
</evidence>
<keyword evidence="1" id="KW-0732">Signal</keyword>
<feature type="chain" id="PRO_5011626069" evidence="1">
    <location>
        <begin position="23"/>
        <end position="137"/>
    </location>
</feature>
<dbReference type="STRING" id="639004.SAMN04488239_10482"/>
<proteinExistence type="predicted"/>
<accession>A0A1G6QBQ9</accession>
<organism evidence="2 3">
    <name type="scientific">Ruegeria marina</name>
    <dbReference type="NCBI Taxonomy" id="639004"/>
    <lineage>
        <taxon>Bacteria</taxon>
        <taxon>Pseudomonadati</taxon>
        <taxon>Pseudomonadota</taxon>
        <taxon>Alphaproteobacteria</taxon>
        <taxon>Rhodobacterales</taxon>
        <taxon>Roseobacteraceae</taxon>
        <taxon>Ruegeria</taxon>
    </lineage>
</organism>
<keyword evidence="3" id="KW-1185">Reference proteome</keyword>
<evidence type="ECO:0000256" key="1">
    <source>
        <dbReference type="SAM" id="SignalP"/>
    </source>
</evidence>
<protein>
    <submittedName>
        <fullName evidence="2">Uncharacterized protein</fullName>
    </submittedName>
</protein>
<evidence type="ECO:0000313" key="3">
    <source>
        <dbReference type="Proteomes" id="UP000199628"/>
    </source>
</evidence>
<reference evidence="3" key="1">
    <citation type="submission" date="2016-10" db="EMBL/GenBank/DDBJ databases">
        <authorList>
            <person name="Varghese N."/>
            <person name="Submissions S."/>
        </authorList>
    </citation>
    <scope>NUCLEOTIDE SEQUENCE [LARGE SCALE GENOMIC DNA]</scope>
    <source>
        <strain evidence="3">CGMCC 1.9108</strain>
    </source>
</reference>
<name>A0A1G6QBQ9_9RHOB</name>
<feature type="signal peptide" evidence="1">
    <location>
        <begin position="1"/>
        <end position="22"/>
    </location>
</feature>
<dbReference type="AlphaFoldDB" id="A0A1G6QBQ9"/>